<dbReference type="InterPro" id="IPR036390">
    <property type="entry name" value="WH_DNA-bd_sf"/>
</dbReference>
<dbReference type="InterPro" id="IPR036388">
    <property type="entry name" value="WH-like_DNA-bd_sf"/>
</dbReference>
<gene>
    <name evidence="1" type="ORF">SAMN05421541_108113</name>
</gene>
<name>A0A1I2HHK8_9ACTN</name>
<dbReference type="EMBL" id="FONV01000008">
    <property type="protein sequence ID" value="SFF28246.1"/>
    <property type="molecule type" value="Genomic_DNA"/>
</dbReference>
<evidence type="ECO:0000313" key="1">
    <source>
        <dbReference type="EMBL" id="SFF28246.1"/>
    </source>
</evidence>
<accession>A0A1I2HHK8</accession>
<dbReference type="Proteomes" id="UP000199645">
    <property type="component" value="Unassembled WGS sequence"/>
</dbReference>
<protein>
    <submittedName>
        <fullName evidence="1">DNA-binding transcriptional regulator, MarR family</fullName>
    </submittedName>
</protein>
<dbReference type="STRING" id="35752.SAMN05421541_108113"/>
<sequence length="160" mass="16916">MTDDTLGLVALCRQAEAACEQHRRSRLHRAGYPGLHSGLMPILTALAAQDHTIGELATMLGITVHDAAQRIGLLEARAYAHRQGTAGDIRHRVVVISAAGRAANDLDRRLQEELQQEVTHQIGAAGMTAARRALAALTAWAGSDPPATVGLTLGGRDHPG</sequence>
<dbReference type="AlphaFoldDB" id="A0A1I2HHK8"/>
<keyword evidence="1" id="KW-0238">DNA-binding</keyword>
<dbReference type="SUPFAM" id="SSF46785">
    <property type="entry name" value="Winged helix' DNA-binding domain"/>
    <property type="match status" value="1"/>
</dbReference>
<reference evidence="1 2" key="1">
    <citation type="submission" date="2016-10" db="EMBL/GenBank/DDBJ databases">
        <authorList>
            <person name="de Groot N.N."/>
        </authorList>
    </citation>
    <scope>NUCLEOTIDE SEQUENCE [LARGE SCALE GENOMIC DNA]</scope>
    <source>
        <strain evidence="1 2">DSM 43019</strain>
    </source>
</reference>
<dbReference type="RefSeq" id="WP_093616902.1">
    <property type="nucleotide sequence ID" value="NZ_BOMT01000085.1"/>
</dbReference>
<evidence type="ECO:0000313" key="2">
    <source>
        <dbReference type="Proteomes" id="UP000199645"/>
    </source>
</evidence>
<dbReference type="Gene3D" id="1.10.10.10">
    <property type="entry name" value="Winged helix-like DNA-binding domain superfamily/Winged helix DNA-binding domain"/>
    <property type="match status" value="1"/>
</dbReference>
<proteinExistence type="predicted"/>
<dbReference type="GO" id="GO:0003677">
    <property type="term" value="F:DNA binding"/>
    <property type="evidence" value="ECO:0007669"/>
    <property type="project" value="UniProtKB-KW"/>
</dbReference>
<dbReference type="OrthoDB" id="3211876at2"/>
<organism evidence="1 2">
    <name type="scientific">Actinoplanes philippinensis</name>
    <dbReference type="NCBI Taxonomy" id="35752"/>
    <lineage>
        <taxon>Bacteria</taxon>
        <taxon>Bacillati</taxon>
        <taxon>Actinomycetota</taxon>
        <taxon>Actinomycetes</taxon>
        <taxon>Micromonosporales</taxon>
        <taxon>Micromonosporaceae</taxon>
        <taxon>Actinoplanes</taxon>
    </lineage>
</organism>
<keyword evidence="2" id="KW-1185">Reference proteome</keyword>